<evidence type="ECO:0000313" key="1">
    <source>
        <dbReference type="EMBL" id="EDN82816.1"/>
    </source>
</evidence>
<dbReference type="AlphaFoldDB" id="A7A6L7"/>
<accession>A7A6L7</accession>
<evidence type="ECO:0000313" key="2">
    <source>
        <dbReference type="Proteomes" id="UP000003773"/>
    </source>
</evidence>
<gene>
    <name evidence="1" type="ORF">BIFADO_01499</name>
</gene>
<proteinExistence type="predicted"/>
<dbReference type="Proteomes" id="UP000003773">
    <property type="component" value="Unassembled WGS sequence"/>
</dbReference>
<sequence length="34" mass="3673">MPLTGNGTVGQIAVMMGVGQSTVYRYLNEADDKR</sequence>
<dbReference type="Gene3D" id="1.10.10.60">
    <property type="entry name" value="Homeodomain-like"/>
    <property type="match status" value="1"/>
</dbReference>
<dbReference type="HOGENOM" id="CLU_3372316_0_0_11"/>
<dbReference type="EMBL" id="AAXD02000031">
    <property type="protein sequence ID" value="EDN82816.1"/>
    <property type="molecule type" value="Genomic_DNA"/>
</dbReference>
<organism evidence="1 2">
    <name type="scientific">Bifidobacterium adolescentis L2-32</name>
    <dbReference type="NCBI Taxonomy" id="411481"/>
    <lineage>
        <taxon>Bacteria</taxon>
        <taxon>Bacillati</taxon>
        <taxon>Actinomycetota</taxon>
        <taxon>Actinomycetes</taxon>
        <taxon>Bifidobacteriales</taxon>
        <taxon>Bifidobacteriaceae</taxon>
        <taxon>Bifidobacterium</taxon>
    </lineage>
</organism>
<protein>
    <submittedName>
        <fullName evidence="1">Uncharacterized protein</fullName>
    </submittedName>
</protein>
<comment type="caution">
    <text evidence="1">The sequence shown here is derived from an EMBL/GenBank/DDBJ whole genome shotgun (WGS) entry which is preliminary data.</text>
</comment>
<reference evidence="1 2" key="1">
    <citation type="submission" date="2007-04" db="EMBL/GenBank/DDBJ databases">
        <authorList>
            <person name="Fulton L."/>
            <person name="Clifton S."/>
            <person name="Fulton B."/>
            <person name="Xu J."/>
            <person name="Minx P."/>
            <person name="Pepin K.H."/>
            <person name="Johnson M."/>
            <person name="Thiruvilangam P."/>
            <person name="Bhonagiri V."/>
            <person name="Nash W.E."/>
            <person name="Mardis E.R."/>
            <person name="Wilson R.K."/>
        </authorList>
    </citation>
    <scope>NUCLEOTIDE SEQUENCE [LARGE SCALE GENOMIC DNA]</scope>
    <source>
        <strain evidence="1 2">L2-32</strain>
    </source>
</reference>
<reference evidence="1 2" key="2">
    <citation type="submission" date="2007-05" db="EMBL/GenBank/DDBJ databases">
        <title>Draft genome sequence of Bifidobacterium adolescentis (L2-32).</title>
        <authorList>
            <person name="Sudarsanam P."/>
            <person name="Ley R."/>
            <person name="Guruge J."/>
            <person name="Turnbaugh P.J."/>
            <person name="Mahowald M."/>
            <person name="Liep D."/>
            <person name="Gordon J."/>
        </authorList>
    </citation>
    <scope>NUCLEOTIDE SEQUENCE [LARGE SCALE GENOMIC DNA]</scope>
    <source>
        <strain evidence="1 2">L2-32</strain>
    </source>
</reference>
<name>A7A6L7_BIFAD</name>